<protein>
    <recommendedName>
        <fullName evidence="6">Acetate kinase</fullName>
        <ecNumber evidence="6">2.7.2.1</ecNumber>
    </recommendedName>
    <alternativeName>
        <fullName evidence="6">Acetokinase</fullName>
    </alternativeName>
</protein>
<evidence type="ECO:0000256" key="2">
    <source>
        <dbReference type="ARBA" id="ARBA00022679"/>
    </source>
</evidence>
<evidence type="ECO:0000256" key="7">
    <source>
        <dbReference type="RuleBase" id="RU003835"/>
    </source>
</evidence>
<dbReference type="Pfam" id="PF00871">
    <property type="entry name" value="Acetate_kinase"/>
    <property type="match status" value="1"/>
</dbReference>
<dbReference type="RefSeq" id="WP_212725025.1">
    <property type="nucleotide sequence ID" value="NZ_CP071250.1"/>
</dbReference>
<dbReference type="GO" id="GO:0005524">
    <property type="term" value="F:ATP binding"/>
    <property type="evidence" value="ECO:0007669"/>
    <property type="project" value="UniProtKB-KW"/>
</dbReference>
<dbReference type="CDD" id="cd24010">
    <property type="entry name" value="ASKHA_NBD_AcK_PK"/>
    <property type="match status" value="1"/>
</dbReference>
<feature type="binding site" evidence="6">
    <location>
        <position position="89"/>
    </location>
    <ligand>
        <name>substrate</name>
    </ligand>
</feature>
<dbReference type="SUPFAM" id="SSF53067">
    <property type="entry name" value="Actin-like ATPase domain"/>
    <property type="match status" value="2"/>
</dbReference>
<dbReference type="EMBL" id="CP071250">
    <property type="protein sequence ID" value="UUF08205.1"/>
    <property type="molecule type" value="Genomic_DNA"/>
</dbReference>
<dbReference type="InterPro" id="IPR004372">
    <property type="entry name" value="Ac/propionate_kinase"/>
</dbReference>
<dbReference type="GO" id="GO:0006085">
    <property type="term" value="P:acetyl-CoA biosynthetic process"/>
    <property type="evidence" value="ECO:0007669"/>
    <property type="project" value="UniProtKB-UniRule"/>
</dbReference>
<feature type="binding site" evidence="6">
    <location>
        <position position="15"/>
    </location>
    <ligand>
        <name>ATP</name>
        <dbReference type="ChEBI" id="CHEBI:30616"/>
    </ligand>
</feature>
<evidence type="ECO:0000256" key="3">
    <source>
        <dbReference type="ARBA" id="ARBA00022741"/>
    </source>
</evidence>
<comment type="pathway">
    <text evidence="6">Metabolic intermediate biosynthesis; acetyl-CoA biosynthesis; acetyl-CoA from acetate: step 1/2.</text>
</comment>
<dbReference type="PANTHER" id="PTHR21060">
    <property type="entry name" value="ACETATE KINASE"/>
    <property type="match status" value="1"/>
</dbReference>
<feature type="binding site" evidence="6">
    <location>
        <begin position="281"/>
        <end position="283"/>
    </location>
    <ligand>
        <name>ATP</name>
        <dbReference type="ChEBI" id="CHEBI:30616"/>
    </ligand>
</feature>
<dbReference type="PROSITE" id="PS01076">
    <property type="entry name" value="ACETATE_KINASE_2"/>
    <property type="match status" value="1"/>
</dbReference>
<comment type="subcellular location">
    <subcellularLocation>
        <location evidence="6">Cytoplasm</location>
    </subcellularLocation>
</comment>
<comment type="function">
    <text evidence="6">Catalyzes the formation of acetyl phosphate from acetate and ATP. Can also catalyze the reverse reaction.</text>
</comment>
<feature type="binding site" evidence="6">
    <location>
        <position position="382"/>
    </location>
    <ligand>
        <name>Mg(2+)</name>
        <dbReference type="ChEBI" id="CHEBI:18420"/>
    </ligand>
</feature>
<feature type="binding site" evidence="6">
    <location>
        <begin position="329"/>
        <end position="333"/>
    </location>
    <ligand>
        <name>ATP</name>
        <dbReference type="ChEBI" id="CHEBI:30616"/>
    </ligand>
</feature>
<keyword evidence="4 6" id="KW-0418">Kinase</keyword>
<dbReference type="PROSITE" id="PS01075">
    <property type="entry name" value="ACETATE_KINASE_1"/>
    <property type="match status" value="1"/>
</dbReference>
<reference evidence="8" key="1">
    <citation type="submission" date="2021-03" db="EMBL/GenBank/DDBJ databases">
        <title>Comparative Genomics and Metabolomics in the genus Turicibacter.</title>
        <authorList>
            <person name="Maki J."/>
            <person name="Looft T."/>
        </authorList>
    </citation>
    <scope>NUCLEOTIDE SEQUENCE</scope>
    <source>
        <strain evidence="8">ISU324</strain>
    </source>
</reference>
<name>A0A9Q9CGH9_9FIRM</name>
<gene>
    <name evidence="6" type="primary">ackA</name>
    <name evidence="8" type="ORF">J0J70_11530</name>
</gene>
<feature type="active site" description="Proton donor/acceptor" evidence="6">
    <location>
        <position position="146"/>
    </location>
</feature>
<dbReference type="InterPro" id="IPR043129">
    <property type="entry name" value="ATPase_NBD"/>
</dbReference>
<dbReference type="GO" id="GO:0005737">
    <property type="term" value="C:cytoplasm"/>
    <property type="evidence" value="ECO:0007669"/>
    <property type="project" value="UniProtKB-SubCell"/>
</dbReference>
<comment type="subunit">
    <text evidence="6">Homodimer.</text>
</comment>
<dbReference type="InterPro" id="IPR023865">
    <property type="entry name" value="Aliphatic_acid_kinase_CS"/>
</dbReference>
<keyword evidence="6" id="KW-0963">Cytoplasm</keyword>
<comment type="catalytic activity">
    <reaction evidence="6">
        <text>acetate + ATP = acetyl phosphate + ADP</text>
        <dbReference type="Rhea" id="RHEA:11352"/>
        <dbReference type="ChEBI" id="CHEBI:22191"/>
        <dbReference type="ChEBI" id="CHEBI:30089"/>
        <dbReference type="ChEBI" id="CHEBI:30616"/>
        <dbReference type="ChEBI" id="CHEBI:456216"/>
        <dbReference type="EC" id="2.7.2.1"/>
    </reaction>
</comment>
<dbReference type="PIRSF" id="PIRSF000722">
    <property type="entry name" value="Acetate_prop_kin"/>
    <property type="match status" value="1"/>
</dbReference>
<dbReference type="Proteomes" id="UP001058072">
    <property type="component" value="Chromosome"/>
</dbReference>
<organism evidence="8 9">
    <name type="scientific">Turicibacter bilis</name>
    <dbReference type="NCBI Taxonomy" id="2735723"/>
    <lineage>
        <taxon>Bacteria</taxon>
        <taxon>Bacillati</taxon>
        <taxon>Bacillota</taxon>
        <taxon>Erysipelotrichia</taxon>
        <taxon>Erysipelotrichales</taxon>
        <taxon>Turicibacteraceae</taxon>
        <taxon>Turicibacter</taxon>
    </lineage>
</organism>
<evidence type="ECO:0000256" key="5">
    <source>
        <dbReference type="ARBA" id="ARBA00022840"/>
    </source>
</evidence>
<dbReference type="GO" id="GO:0008776">
    <property type="term" value="F:acetate kinase activity"/>
    <property type="evidence" value="ECO:0007669"/>
    <property type="project" value="UniProtKB-UniRule"/>
</dbReference>
<evidence type="ECO:0000256" key="6">
    <source>
        <dbReference type="HAMAP-Rule" id="MF_00020"/>
    </source>
</evidence>
<dbReference type="EC" id="2.7.2.1" evidence="6"/>
<dbReference type="NCBIfam" id="TIGR00016">
    <property type="entry name" value="ackA"/>
    <property type="match status" value="1"/>
</dbReference>
<comment type="cofactor">
    <cofactor evidence="6">
        <name>Mg(2+)</name>
        <dbReference type="ChEBI" id="CHEBI:18420"/>
    </cofactor>
    <cofactor evidence="6">
        <name>Mn(2+)</name>
        <dbReference type="ChEBI" id="CHEBI:29035"/>
    </cofactor>
    <text evidence="6">Mg(2+). Can also accept Mn(2+).</text>
</comment>
<dbReference type="AlphaFoldDB" id="A0A9Q9CGH9"/>
<feature type="site" description="Transition state stabilizer" evidence="6">
    <location>
        <position position="178"/>
    </location>
</feature>
<keyword evidence="3 6" id="KW-0547">Nucleotide-binding</keyword>
<feature type="site" description="Transition state stabilizer" evidence="6">
    <location>
        <position position="239"/>
    </location>
</feature>
<evidence type="ECO:0000256" key="4">
    <source>
        <dbReference type="ARBA" id="ARBA00022777"/>
    </source>
</evidence>
<feature type="binding site" evidence="6">
    <location>
        <begin position="206"/>
        <end position="210"/>
    </location>
    <ligand>
        <name>ATP</name>
        <dbReference type="ChEBI" id="CHEBI:30616"/>
    </ligand>
</feature>
<dbReference type="GO" id="GO:0000287">
    <property type="term" value="F:magnesium ion binding"/>
    <property type="evidence" value="ECO:0007669"/>
    <property type="project" value="UniProtKB-UniRule"/>
</dbReference>
<keyword evidence="2 6" id="KW-0808">Transferase</keyword>
<dbReference type="PANTHER" id="PTHR21060:SF15">
    <property type="entry name" value="ACETATE KINASE-RELATED"/>
    <property type="match status" value="1"/>
</dbReference>
<accession>A0A9Q9CGH9</accession>
<evidence type="ECO:0000313" key="9">
    <source>
        <dbReference type="Proteomes" id="UP001058072"/>
    </source>
</evidence>
<evidence type="ECO:0000313" key="8">
    <source>
        <dbReference type="EMBL" id="UUF08205.1"/>
    </source>
</evidence>
<dbReference type="HAMAP" id="MF_00020">
    <property type="entry name" value="Acetate_kinase"/>
    <property type="match status" value="1"/>
</dbReference>
<proteinExistence type="inferred from homology"/>
<keyword evidence="6" id="KW-0460">Magnesium</keyword>
<keyword evidence="5 6" id="KW-0067">ATP-binding</keyword>
<evidence type="ECO:0000256" key="1">
    <source>
        <dbReference type="ARBA" id="ARBA00008748"/>
    </source>
</evidence>
<dbReference type="Gene3D" id="3.30.420.40">
    <property type="match status" value="2"/>
</dbReference>
<comment type="similarity">
    <text evidence="1 6 7">Belongs to the acetokinase family.</text>
</comment>
<dbReference type="GO" id="GO:0006083">
    <property type="term" value="P:acetate metabolic process"/>
    <property type="evidence" value="ECO:0007669"/>
    <property type="project" value="TreeGrafter"/>
</dbReference>
<dbReference type="PRINTS" id="PR00471">
    <property type="entry name" value="ACETATEKNASE"/>
</dbReference>
<dbReference type="InterPro" id="IPR000890">
    <property type="entry name" value="Aliphatic_acid_kin_short-chain"/>
</dbReference>
<feature type="binding site" evidence="6">
    <location>
        <position position="8"/>
    </location>
    <ligand>
        <name>Mg(2+)</name>
        <dbReference type="ChEBI" id="CHEBI:18420"/>
    </ligand>
</feature>
<keyword evidence="6" id="KW-0479">Metal-binding</keyword>
<sequence>MTKILSVNAGSSSLKFQLLEMPAQTVITKGLVERIGFEDGVFNIKFEDQKIEKVLPIKDHSVAVQLLVEALLDLKIVSSYDEISGVGHRVVHGGEKFDRSVVVTPEVLAEIEALSELAPLHNPANALGIKAFMKELPHAVSVAVFDTAFHQTMEKDAYLYPVKYDWYTKYGVRKYGFHGTSHQYVAERCAELLEKPLADTKIITIHIGNGGSLSAVKGGHSVDTTMGFTPLAGIMMGTRSGDIDPAVLPFVMEKENLTIDQAVNELNKESGLYGVSGASSDMRDILKLVAEGDERGTIAFNLYIKRICDYIGSYFLYLDGVDAIVFTAGIGENSIPVRKAVVERLGALGIQLDEQANNVMGEEALISTADSKIKVFAIPTNEELMIAKDTYAFVK</sequence>